<evidence type="ECO:0000256" key="9">
    <source>
        <dbReference type="SAM" id="MobiDB-lite"/>
    </source>
</evidence>
<feature type="repeat" description="ANK" evidence="7">
    <location>
        <begin position="151"/>
        <end position="183"/>
    </location>
</feature>
<dbReference type="InterPro" id="IPR000719">
    <property type="entry name" value="Prot_kinase_dom"/>
</dbReference>
<dbReference type="AlphaFoldDB" id="A0A1R2CPW1"/>
<keyword evidence="2" id="KW-0597">Phosphoprotein</keyword>
<dbReference type="EMBL" id="MPUH01000090">
    <property type="protein sequence ID" value="OMJ91025.1"/>
    <property type="molecule type" value="Genomic_DNA"/>
</dbReference>
<dbReference type="OrthoDB" id="296761at2759"/>
<name>A0A1R2CPW1_9CILI</name>
<dbReference type="Gene3D" id="3.30.200.20">
    <property type="entry name" value="Phosphorylase Kinase, domain 1"/>
    <property type="match status" value="1"/>
</dbReference>
<dbReference type="SMART" id="SM00220">
    <property type="entry name" value="S_TKc"/>
    <property type="match status" value="1"/>
</dbReference>
<protein>
    <recommendedName>
        <fullName evidence="10">Protein kinase domain-containing protein</fullName>
    </recommendedName>
</protein>
<dbReference type="FunFam" id="3.30.200.20:FF:000042">
    <property type="entry name" value="Aurora kinase A"/>
    <property type="match status" value="1"/>
</dbReference>
<keyword evidence="5" id="KW-0418">Kinase</keyword>
<evidence type="ECO:0000256" key="1">
    <source>
        <dbReference type="ARBA" id="ARBA00022527"/>
    </source>
</evidence>
<evidence type="ECO:0000259" key="10">
    <source>
        <dbReference type="PROSITE" id="PS50011"/>
    </source>
</evidence>
<dbReference type="GO" id="GO:0005524">
    <property type="term" value="F:ATP binding"/>
    <property type="evidence" value="ECO:0007669"/>
    <property type="project" value="UniProtKB-UniRule"/>
</dbReference>
<dbReference type="SMART" id="SM00248">
    <property type="entry name" value="ANK"/>
    <property type="match status" value="3"/>
</dbReference>
<gene>
    <name evidence="11" type="ORF">SteCoe_6487</name>
</gene>
<keyword evidence="3" id="KW-0808">Transferase</keyword>
<dbReference type="InterPro" id="IPR002110">
    <property type="entry name" value="Ankyrin_rpt"/>
</dbReference>
<keyword evidence="12" id="KW-1185">Reference proteome</keyword>
<dbReference type="Pfam" id="PF12796">
    <property type="entry name" value="Ank_2"/>
    <property type="match status" value="1"/>
</dbReference>
<reference evidence="11 12" key="1">
    <citation type="submission" date="2016-11" db="EMBL/GenBank/DDBJ databases">
        <title>The macronuclear genome of Stentor coeruleus: a giant cell with tiny introns.</title>
        <authorList>
            <person name="Slabodnick M."/>
            <person name="Ruby J.G."/>
            <person name="Reiff S.B."/>
            <person name="Swart E.C."/>
            <person name="Gosai S."/>
            <person name="Prabakaran S."/>
            <person name="Witkowska E."/>
            <person name="Larue G.E."/>
            <person name="Fisher S."/>
            <person name="Freeman R.M."/>
            <person name="Gunawardena J."/>
            <person name="Chu W."/>
            <person name="Stover N.A."/>
            <person name="Gregory B.D."/>
            <person name="Nowacki M."/>
            <person name="Derisi J."/>
            <person name="Roy S.W."/>
            <person name="Marshall W.F."/>
            <person name="Sood P."/>
        </authorList>
    </citation>
    <scope>NUCLEOTIDE SEQUENCE [LARGE SCALE GENOMIC DNA]</scope>
    <source>
        <strain evidence="11">WM001</strain>
    </source>
</reference>
<dbReference type="InterPro" id="IPR011009">
    <property type="entry name" value="Kinase-like_dom_sf"/>
</dbReference>
<organism evidence="11 12">
    <name type="scientific">Stentor coeruleus</name>
    <dbReference type="NCBI Taxonomy" id="5963"/>
    <lineage>
        <taxon>Eukaryota</taxon>
        <taxon>Sar</taxon>
        <taxon>Alveolata</taxon>
        <taxon>Ciliophora</taxon>
        <taxon>Postciliodesmatophora</taxon>
        <taxon>Heterotrichea</taxon>
        <taxon>Heterotrichida</taxon>
        <taxon>Stentoridae</taxon>
        <taxon>Stentor</taxon>
    </lineage>
</organism>
<evidence type="ECO:0000313" key="11">
    <source>
        <dbReference type="EMBL" id="OMJ91025.1"/>
    </source>
</evidence>
<dbReference type="PROSITE" id="PS00108">
    <property type="entry name" value="PROTEIN_KINASE_ST"/>
    <property type="match status" value="1"/>
</dbReference>
<evidence type="ECO:0000256" key="2">
    <source>
        <dbReference type="ARBA" id="ARBA00022553"/>
    </source>
</evidence>
<evidence type="ECO:0000313" key="12">
    <source>
        <dbReference type="Proteomes" id="UP000187209"/>
    </source>
</evidence>
<evidence type="ECO:0000256" key="4">
    <source>
        <dbReference type="ARBA" id="ARBA00022741"/>
    </source>
</evidence>
<keyword evidence="6 8" id="KW-0067">ATP-binding</keyword>
<comment type="caution">
    <text evidence="11">The sequence shown here is derived from an EMBL/GenBank/DDBJ whole genome shotgun (WGS) entry which is preliminary data.</text>
</comment>
<feature type="region of interest" description="Disordered" evidence="9">
    <location>
        <begin position="402"/>
        <end position="422"/>
    </location>
</feature>
<dbReference type="InterPro" id="IPR017441">
    <property type="entry name" value="Protein_kinase_ATP_BS"/>
</dbReference>
<dbReference type="Gene3D" id="1.10.510.10">
    <property type="entry name" value="Transferase(Phosphotransferase) domain 1"/>
    <property type="match status" value="1"/>
</dbReference>
<dbReference type="PROSITE" id="PS50011">
    <property type="entry name" value="PROTEIN_KINASE_DOM"/>
    <property type="match status" value="1"/>
</dbReference>
<keyword evidence="7" id="KW-0040">ANK repeat</keyword>
<evidence type="ECO:0000256" key="7">
    <source>
        <dbReference type="PROSITE-ProRule" id="PRU00023"/>
    </source>
</evidence>
<evidence type="ECO:0000256" key="8">
    <source>
        <dbReference type="PROSITE-ProRule" id="PRU10141"/>
    </source>
</evidence>
<dbReference type="PROSITE" id="PS50297">
    <property type="entry name" value="ANK_REP_REGION"/>
    <property type="match status" value="1"/>
</dbReference>
<proteinExistence type="predicted"/>
<dbReference type="PROSITE" id="PS00107">
    <property type="entry name" value="PROTEIN_KINASE_ATP"/>
    <property type="match status" value="1"/>
</dbReference>
<dbReference type="Proteomes" id="UP000187209">
    <property type="component" value="Unassembled WGS sequence"/>
</dbReference>
<feature type="repeat" description="ANK" evidence="7">
    <location>
        <begin position="218"/>
        <end position="250"/>
    </location>
</feature>
<dbReference type="InterPro" id="IPR036770">
    <property type="entry name" value="Ankyrin_rpt-contain_sf"/>
</dbReference>
<feature type="compositionally biased region" description="Acidic residues" evidence="9">
    <location>
        <begin position="404"/>
        <end position="414"/>
    </location>
</feature>
<dbReference type="Gene3D" id="1.25.40.20">
    <property type="entry name" value="Ankyrin repeat-containing domain"/>
    <property type="match status" value="1"/>
</dbReference>
<evidence type="ECO:0000256" key="5">
    <source>
        <dbReference type="ARBA" id="ARBA00022777"/>
    </source>
</evidence>
<keyword evidence="1" id="KW-0723">Serine/threonine-protein kinase</keyword>
<dbReference type="PANTHER" id="PTHR24351">
    <property type="entry name" value="RIBOSOMAL PROTEIN S6 KINASE"/>
    <property type="match status" value="1"/>
</dbReference>
<evidence type="ECO:0000256" key="3">
    <source>
        <dbReference type="ARBA" id="ARBA00022679"/>
    </source>
</evidence>
<sequence>MKVQFKIPTHISPNGKLHLDLELSFPVHEVRKRIARLIDVPLSCFHLVTKKFGVTILITDTWPLSFFISEEYPVLKIKLLENQGIIRRESTISISPLLSTLTMIGDSPSMNKLSQVINACKLGNLFKVREIGDTTERDPQDEEVINGVEENRWGPLHYACLAGHADIVNYLVQKHVNCNKVTIDEWTPLQLACYFGRVDSVKELLQHQNMQINKSTKFRGTGLHLACEVGNIQIIKLLLEKGACMNLDDHRRKKPIELVKIDEIFEIWAIYAGKSQLKKLENEDLPTPFCSEVFLVNSFSLNDKPVFLYMDVDNGLVNRYVSKERFMDKLPADNCVKMIDIQDVKLDLRRKNQYCFVIETSKSSIRYYTKYEALTSEWCQRLKKAVEFCLVNKQNIVAEQISELPEDNQEEESTESTNPVLSEGENIDFSSFSIMEEIGSGSFGTVYKVKKISNGQIFAMKSLSKTQLQKQKQLKYAISECKIMKQLNHPFIVPLYYAFQTPKHLYLILELCPNGDLFGLLEKKGRIKESVARFYLAEVILALEYLHEADIIYRDLKPANVLIDAEFHAKLADFGLAKEKVDKINPAMTMAGSPAYLPPEIVAKKGATPASDIYGLGPLLYELLTGKTPYYADDIDLLFQNIKTAKLSFPDYVSNTAKDLIGFVMNKDPLKRPQFSQIKRHAFFRKMDWEALLARRIRPPKLGLGEIED</sequence>
<keyword evidence="4 8" id="KW-0547">Nucleotide-binding</keyword>
<dbReference type="CDD" id="cd05123">
    <property type="entry name" value="STKc_AGC"/>
    <property type="match status" value="1"/>
</dbReference>
<dbReference type="PROSITE" id="PS50088">
    <property type="entry name" value="ANK_REPEAT"/>
    <property type="match status" value="2"/>
</dbReference>
<feature type="domain" description="Protein kinase" evidence="10">
    <location>
        <begin position="432"/>
        <end position="684"/>
    </location>
</feature>
<feature type="binding site" evidence="8">
    <location>
        <position position="461"/>
    </location>
    <ligand>
        <name>ATP</name>
        <dbReference type="ChEBI" id="CHEBI:30616"/>
    </ligand>
</feature>
<dbReference type="GO" id="GO:0004674">
    <property type="term" value="F:protein serine/threonine kinase activity"/>
    <property type="evidence" value="ECO:0007669"/>
    <property type="project" value="UniProtKB-KW"/>
</dbReference>
<dbReference type="SUPFAM" id="SSF56112">
    <property type="entry name" value="Protein kinase-like (PK-like)"/>
    <property type="match status" value="1"/>
</dbReference>
<dbReference type="InterPro" id="IPR008271">
    <property type="entry name" value="Ser/Thr_kinase_AS"/>
</dbReference>
<dbReference type="FunFam" id="1.10.510.10:FF:000048">
    <property type="entry name" value="Protein kinase C"/>
    <property type="match status" value="1"/>
</dbReference>
<accession>A0A1R2CPW1</accession>
<dbReference type="Pfam" id="PF00069">
    <property type="entry name" value="Pkinase"/>
    <property type="match status" value="1"/>
</dbReference>
<dbReference type="SUPFAM" id="SSF48403">
    <property type="entry name" value="Ankyrin repeat"/>
    <property type="match status" value="1"/>
</dbReference>
<evidence type="ECO:0000256" key="6">
    <source>
        <dbReference type="ARBA" id="ARBA00022840"/>
    </source>
</evidence>
<dbReference type="InterPro" id="IPR045270">
    <property type="entry name" value="STKc_AGC"/>
</dbReference>